<reference evidence="2" key="2">
    <citation type="journal article" date="2018" name="Mol. Plant Microbe Interact.">
        <title>Genome sequence resources for the wheat stripe rust pathogen (Puccinia striiformis f. sp. tritici) and the barley stripe rust pathogen (Puccinia striiformis f. sp. hordei).</title>
        <authorList>
            <person name="Xia C."/>
            <person name="Wang M."/>
            <person name="Yin C."/>
            <person name="Cornejo O.E."/>
            <person name="Hulbert S.H."/>
            <person name="Chen X."/>
        </authorList>
    </citation>
    <scope>NUCLEOTIDE SEQUENCE [LARGE SCALE GENOMIC DNA]</scope>
    <source>
        <strain evidence="2">93-210</strain>
    </source>
</reference>
<sequence>KESQTSRTTKRNETKEKKRKMGKTQDEESWDGISDDEDEQQSIDLTETLANIKPSKTSKIELGEERSDGEQDEDEDEDDFIRLSSKKANFKAGSKVLKSSASNKKISGAITGGGSFQSLGLHPSLLRAILLRGFNTPTPIQRAVLPHILASPPRDVVGMARTGSGKTLAYLIPLIQSLGGIHSIQFGIRALILVPTRELALQVLKVGKDLAKGFIQGDRSKSNSDDPDQARKVEGLRWGLIVGGDSLEDQFTMFSTNPDVIIATPGRLLHLVVEMNLDLKSVSYVVFDEADRLFEMGFATQLEETLHRLPANRQTLLFSATLPKTLVEFAKAGLQNPKLIRLDSESKISSDLQMAFLSVKPIEKEAALLVLISNVVGVPKADMTDTPNEDFNFQSKPNFSRGTGANSSTVRTKPKPTQELAAHQTIVFVATKHHVEYLGGLLTAAGYRVSLIYGALDQIARREQLQAFRLGQTNIMVVTDLAARGIDIPILENVINFDFPSSARAFVHRVGRTARAGRKGWAYSLVTQSELPFLMDLQLFLSRPLLTCPLPVNADSSQTDFTSSLVIGTIPRELLDAETEYVRETLVSPNSALIALGTVVKRAQKMYEKSQSTASNESYRRSKEFVLNGKGFSGTKNEEASIHLIFQNRKQESGGKQVRRGVKRTKKDEETVHLRDQLLAKVNQFTPNETVFEIGTRGKGVAAQLMRDRRKSMGKKIVRTKEAAQLREEKYQAEQSIDAPEPSAKASLPTKKVALVAATEGELEETFEMPRKKTKVKEGFRDPEAYLTYEQSGAAAEKGYNLNEGTSAEFVSQSKLALFDLGTNDEGKLSSLSSTQKASQVKWDRKTKKFVKVNQLGQDNIKLVKTESGMKLPATFKTGTFDNWKKTSKIKIPNVGEHELLNTNVFNHLHRKFRHQSGAENGPRNNQDHHQHRNGGGGGDHHHQSRGKNGNGVAGHGKGGKKVFTKTIDGQKKFLGPSHVVTRGSSTSNKSHFSSNNNTNKHSSKSNFSGHNRNQLKHNSKDRNAGAGLKSVDQIRKSRDLKERRKIRSNQPSRRKK</sequence>
<protein>
    <submittedName>
        <fullName evidence="1">Uncharacterized protein</fullName>
    </submittedName>
</protein>
<keyword evidence="2" id="KW-1185">Reference proteome</keyword>
<evidence type="ECO:0000313" key="1">
    <source>
        <dbReference type="EMBL" id="KAI7960847.1"/>
    </source>
</evidence>
<feature type="non-terminal residue" evidence="1">
    <location>
        <position position="1"/>
    </location>
</feature>
<dbReference type="Proteomes" id="UP001060170">
    <property type="component" value="Chromosome 2"/>
</dbReference>
<reference evidence="1 2" key="3">
    <citation type="journal article" date="2022" name="Microbiol. Spectr.">
        <title>Folding features and dynamics of 3D genome architecture in plant fungal pathogens.</title>
        <authorList>
            <person name="Xia C."/>
        </authorList>
    </citation>
    <scope>NUCLEOTIDE SEQUENCE [LARGE SCALE GENOMIC DNA]</scope>
    <source>
        <strain evidence="1 2">93-210</strain>
    </source>
</reference>
<organism evidence="1 2">
    <name type="scientific">Puccinia striiformis f. sp. tritici</name>
    <dbReference type="NCBI Taxonomy" id="168172"/>
    <lineage>
        <taxon>Eukaryota</taxon>
        <taxon>Fungi</taxon>
        <taxon>Dikarya</taxon>
        <taxon>Basidiomycota</taxon>
        <taxon>Pucciniomycotina</taxon>
        <taxon>Pucciniomycetes</taxon>
        <taxon>Pucciniales</taxon>
        <taxon>Pucciniaceae</taxon>
        <taxon>Puccinia</taxon>
    </lineage>
</organism>
<comment type="caution">
    <text evidence="1">The sequence shown here is derived from an EMBL/GenBank/DDBJ whole genome shotgun (WGS) entry which is preliminary data.</text>
</comment>
<accession>A0ACC0ETN4</accession>
<gene>
    <name evidence="1" type="ORF">MJO28_001336</name>
</gene>
<dbReference type="EMBL" id="CM045866">
    <property type="protein sequence ID" value="KAI7960847.1"/>
    <property type="molecule type" value="Genomic_DNA"/>
</dbReference>
<evidence type="ECO:0000313" key="2">
    <source>
        <dbReference type="Proteomes" id="UP001060170"/>
    </source>
</evidence>
<name>A0ACC0ETN4_9BASI</name>
<proteinExistence type="predicted"/>
<reference evidence="2" key="1">
    <citation type="journal article" date="2018" name="BMC Genomics">
        <title>Genomic insights into host adaptation between the wheat stripe rust pathogen (Puccinia striiformis f. sp. tritici) and the barley stripe rust pathogen (Puccinia striiformis f. sp. hordei).</title>
        <authorList>
            <person name="Xia C."/>
            <person name="Wang M."/>
            <person name="Yin C."/>
            <person name="Cornejo O.E."/>
            <person name="Hulbert S.H."/>
            <person name="Chen X."/>
        </authorList>
    </citation>
    <scope>NUCLEOTIDE SEQUENCE [LARGE SCALE GENOMIC DNA]</scope>
    <source>
        <strain evidence="2">93-210</strain>
    </source>
</reference>